<dbReference type="Proteomes" id="UP000615755">
    <property type="component" value="Unassembled WGS sequence"/>
</dbReference>
<dbReference type="RefSeq" id="WP_192509639.1">
    <property type="nucleotide sequence ID" value="NZ_AQGV01000015.1"/>
</dbReference>
<evidence type="ECO:0000259" key="1">
    <source>
        <dbReference type="Pfam" id="PF00501"/>
    </source>
</evidence>
<feature type="domain" description="AMP-dependent synthetase/ligase" evidence="1">
    <location>
        <begin position="8"/>
        <end position="369"/>
    </location>
</feature>
<organism evidence="3 4">
    <name type="scientific">Pseudoalteromonas aurantia 208</name>
    <dbReference type="NCBI Taxonomy" id="1314867"/>
    <lineage>
        <taxon>Bacteria</taxon>
        <taxon>Pseudomonadati</taxon>
        <taxon>Pseudomonadota</taxon>
        <taxon>Gammaproteobacteria</taxon>
        <taxon>Alteromonadales</taxon>
        <taxon>Pseudoalteromonadaceae</taxon>
        <taxon>Pseudoalteromonas</taxon>
    </lineage>
</organism>
<evidence type="ECO:0008006" key="5">
    <source>
        <dbReference type="Google" id="ProtNLM"/>
    </source>
</evidence>
<proteinExistence type="predicted"/>
<dbReference type="InterPro" id="IPR042099">
    <property type="entry name" value="ANL_N_sf"/>
</dbReference>
<protein>
    <recommendedName>
        <fullName evidence="5">Acyl-CoA ligase (AMP-forming), exosortase A system-associated</fullName>
    </recommendedName>
</protein>
<dbReference type="PANTHER" id="PTHR43767">
    <property type="entry name" value="LONG-CHAIN-FATTY-ACID--COA LIGASE"/>
    <property type="match status" value="1"/>
</dbReference>
<evidence type="ECO:0000313" key="3">
    <source>
        <dbReference type="EMBL" id="MBE0370550.1"/>
    </source>
</evidence>
<name>A0ABR9EJW5_9GAMM</name>
<dbReference type="Gene3D" id="3.40.50.12780">
    <property type="entry name" value="N-terminal domain of ligase-like"/>
    <property type="match status" value="1"/>
</dbReference>
<dbReference type="InterPro" id="IPR050237">
    <property type="entry name" value="ATP-dep_AMP-bd_enzyme"/>
</dbReference>
<dbReference type="InterPro" id="IPR020845">
    <property type="entry name" value="AMP-binding_CS"/>
</dbReference>
<dbReference type="InterPro" id="IPR000873">
    <property type="entry name" value="AMP-dep_synth/lig_dom"/>
</dbReference>
<dbReference type="InterPro" id="IPR025110">
    <property type="entry name" value="AMP-bd_C"/>
</dbReference>
<comment type="caution">
    <text evidence="3">The sequence shown here is derived from an EMBL/GenBank/DDBJ whole genome shotgun (WGS) entry which is preliminary data.</text>
</comment>
<sequence>MLLHELIETQAKLKPDAPALGCKNSWVNYQTLSNSVDHVACFLASIMDSTQERVAIYTTKSVNCVSSIFGVSKAGGVAVVINPILKKPQVDQIVADCAATVLITSVSRYQQLDLVQLPSIKHVVLFDGSMGNTDGQVHHWHAIQSLDITDLRADLPQMIATDLAAIFYTSGSTGRAKGVVLTHQNLVIGAQSVVAYLPTKANDKLLAVLPLSFDYGFSQLTIAFLTGASCYLQDYLFVKDIVDAVRDHQLTSMALVPPLWVQLAKGDWQAQELMSLRYFCNTGGAMPSAVLTQLRQRIPHALPYMMFGLTEAFRSCYLPPEHLDERPTSFGKAIPNARVQVINEQGNECAPFEHGELVHSGVLVSQGYWNDPDKTQARFKRAPVCLAQRMLPQWAVWSGDIVYQDHEGFFYFVSRKDDLIKTSGYRVSPQEVEEVVYTCDHVSEVVVIGVPHSELGQAIVAIVNSTVQTASHLSAMIQHCRAQLPIYMVPKRFIYTEQLPKNSNGKFDRNHWHTLYGRLFQEQY</sequence>
<dbReference type="NCBIfam" id="TIGR03098">
    <property type="entry name" value="ligase_PEP_1"/>
    <property type="match status" value="1"/>
</dbReference>
<dbReference type="PROSITE" id="PS00455">
    <property type="entry name" value="AMP_BINDING"/>
    <property type="match status" value="1"/>
</dbReference>
<dbReference type="PANTHER" id="PTHR43767:SF1">
    <property type="entry name" value="NONRIBOSOMAL PEPTIDE SYNTHASE PES1 (EUROFUNG)-RELATED"/>
    <property type="match status" value="1"/>
</dbReference>
<reference evidence="3 4" key="1">
    <citation type="submission" date="2015-03" db="EMBL/GenBank/DDBJ databases">
        <title>Genome sequence of Pseudoalteromonas aurantia.</title>
        <authorList>
            <person name="Xie B.-B."/>
            <person name="Rong J.-C."/>
            <person name="Qin Q.-L."/>
            <person name="Zhang Y.-Z."/>
        </authorList>
    </citation>
    <scope>NUCLEOTIDE SEQUENCE [LARGE SCALE GENOMIC DNA]</scope>
    <source>
        <strain evidence="3 4">208</strain>
    </source>
</reference>
<gene>
    <name evidence="3" type="ORF">PAUR_b0612</name>
</gene>
<dbReference type="InterPro" id="IPR045851">
    <property type="entry name" value="AMP-bd_C_sf"/>
</dbReference>
<evidence type="ECO:0000313" key="4">
    <source>
        <dbReference type="Proteomes" id="UP000615755"/>
    </source>
</evidence>
<evidence type="ECO:0000259" key="2">
    <source>
        <dbReference type="Pfam" id="PF13193"/>
    </source>
</evidence>
<dbReference type="Gene3D" id="3.30.300.30">
    <property type="match status" value="1"/>
</dbReference>
<dbReference type="InterPro" id="IPR017529">
    <property type="entry name" value="AcylCoA_ligase_PEP_1"/>
</dbReference>
<dbReference type="SUPFAM" id="SSF56801">
    <property type="entry name" value="Acetyl-CoA synthetase-like"/>
    <property type="match status" value="1"/>
</dbReference>
<dbReference type="Pfam" id="PF13193">
    <property type="entry name" value="AMP-binding_C"/>
    <property type="match status" value="1"/>
</dbReference>
<accession>A0ABR9EJW5</accession>
<dbReference type="Pfam" id="PF00501">
    <property type="entry name" value="AMP-binding"/>
    <property type="match status" value="1"/>
</dbReference>
<feature type="domain" description="AMP-binding enzyme C-terminal" evidence="2">
    <location>
        <begin position="431"/>
        <end position="506"/>
    </location>
</feature>
<keyword evidence="4" id="KW-1185">Reference proteome</keyword>
<dbReference type="EMBL" id="AQGV01000015">
    <property type="protein sequence ID" value="MBE0370550.1"/>
    <property type="molecule type" value="Genomic_DNA"/>
</dbReference>